<reference evidence="2 3" key="1">
    <citation type="submission" date="2019-02" db="EMBL/GenBank/DDBJ databases">
        <title>Arundinibacter roseus gen. nov., sp. nov., a new member of the family Cytophagaceae.</title>
        <authorList>
            <person name="Szuroczki S."/>
            <person name="Khayer B."/>
            <person name="Sproer C."/>
            <person name="Toumi M."/>
            <person name="Szabo A."/>
            <person name="Felfoldi T."/>
            <person name="Schumann P."/>
            <person name="Toth E."/>
        </authorList>
    </citation>
    <scope>NUCLEOTIDE SEQUENCE [LARGE SCALE GENOMIC DNA]</scope>
    <source>
        <strain evidence="2 3">DMA-k-7a</strain>
    </source>
</reference>
<feature type="coiled-coil region" evidence="1">
    <location>
        <begin position="69"/>
        <end position="131"/>
    </location>
</feature>
<name>A0A4R4K8X9_9BACT</name>
<accession>A0A4R4K8X9</accession>
<evidence type="ECO:0000256" key="1">
    <source>
        <dbReference type="SAM" id="Coils"/>
    </source>
</evidence>
<proteinExistence type="predicted"/>
<dbReference type="EMBL" id="SMJU01000008">
    <property type="protein sequence ID" value="TDB64217.1"/>
    <property type="molecule type" value="Genomic_DNA"/>
</dbReference>
<dbReference type="AlphaFoldDB" id="A0A4R4K8X9"/>
<gene>
    <name evidence="2" type="ORF">EZE20_14890</name>
</gene>
<dbReference type="RefSeq" id="WP_132119008.1">
    <property type="nucleotide sequence ID" value="NZ_SMJU01000008.1"/>
</dbReference>
<evidence type="ECO:0000313" key="2">
    <source>
        <dbReference type="EMBL" id="TDB64217.1"/>
    </source>
</evidence>
<keyword evidence="1" id="KW-0175">Coiled coil</keyword>
<keyword evidence="3" id="KW-1185">Reference proteome</keyword>
<evidence type="ECO:0000313" key="3">
    <source>
        <dbReference type="Proteomes" id="UP000295706"/>
    </source>
</evidence>
<dbReference type="Proteomes" id="UP000295706">
    <property type="component" value="Unassembled WGS sequence"/>
</dbReference>
<comment type="caution">
    <text evidence="2">The sequence shown here is derived from an EMBL/GenBank/DDBJ whole genome shotgun (WGS) entry which is preliminary data.</text>
</comment>
<protein>
    <submittedName>
        <fullName evidence="2">Uncharacterized protein</fullName>
    </submittedName>
</protein>
<organism evidence="2 3">
    <name type="scientific">Arundinibacter roseus</name>
    <dbReference type="NCBI Taxonomy" id="2070510"/>
    <lineage>
        <taxon>Bacteria</taxon>
        <taxon>Pseudomonadati</taxon>
        <taxon>Bacteroidota</taxon>
        <taxon>Cytophagia</taxon>
        <taxon>Cytophagales</taxon>
        <taxon>Spirosomataceae</taxon>
        <taxon>Arundinibacter</taxon>
    </lineage>
</organism>
<sequence length="310" mass="36118">MKSLITLTILFLSVTSGYCQFSLPFFKDEYKELYETEVQTTSKLTQHNSRLSLNVRVLNDSLYRLNKINSQLQVRIGQLENYKKKLEDRIFVYARETKRMEKNIQSLTADTTRLHQELADLTEQITQVERQGLQRSALFEKQLFVLRDSLSINSNLYKRTSDELFKIQTIFSFVKLGDMEFDIPADQFINSIHSAVLTGNSKLLLRKSANGEAILVFNTDVKRRRFIGSKMTPYSLEAYIRFWAHPLQAEDKTITSIRTKAFNTDEKDGMDSINFNELELVKSRFYRELERINYSFDSSTIAQSNLSSLE</sequence>